<feature type="transmembrane region" description="Helical" evidence="2">
    <location>
        <begin position="214"/>
        <end position="231"/>
    </location>
</feature>
<dbReference type="InterPro" id="IPR036259">
    <property type="entry name" value="MFS_trans_sf"/>
</dbReference>
<reference evidence="3 4" key="1">
    <citation type="submission" date="2014-06" db="EMBL/GenBank/DDBJ databases">
        <authorList>
            <person name="Swart Estienne"/>
        </authorList>
    </citation>
    <scope>NUCLEOTIDE SEQUENCE [LARGE SCALE GENOMIC DNA]</scope>
    <source>
        <strain evidence="3 4">130c</strain>
    </source>
</reference>
<feature type="transmembrane region" description="Helical" evidence="2">
    <location>
        <begin position="259"/>
        <end position="276"/>
    </location>
</feature>
<feature type="transmembrane region" description="Helical" evidence="2">
    <location>
        <begin position="436"/>
        <end position="456"/>
    </location>
</feature>
<evidence type="ECO:0000256" key="2">
    <source>
        <dbReference type="SAM" id="Phobius"/>
    </source>
</evidence>
<evidence type="ECO:0000313" key="4">
    <source>
        <dbReference type="Proteomes" id="UP000039865"/>
    </source>
</evidence>
<protein>
    <submittedName>
        <fullName evidence="3">Uncharacterized protein</fullName>
    </submittedName>
</protein>
<evidence type="ECO:0000313" key="3">
    <source>
        <dbReference type="EMBL" id="CDW86857.1"/>
    </source>
</evidence>
<evidence type="ECO:0000256" key="1">
    <source>
        <dbReference type="SAM" id="MobiDB-lite"/>
    </source>
</evidence>
<keyword evidence="4" id="KW-1185">Reference proteome</keyword>
<keyword evidence="2" id="KW-1133">Transmembrane helix</keyword>
<keyword evidence="2" id="KW-0472">Membrane</keyword>
<feature type="transmembrane region" description="Helical" evidence="2">
    <location>
        <begin position="345"/>
        <end position="364"/>
    </location>
</feature>
<feature type="transmembrane region" description="Helical" evidence="2">
    <location>
        <begin position="401"/>
        <end position="424"/>
    </location>
</feature>
<dbReference type="SUPFAM" id="SSF103473">
    <property type="entry name" value="MFS general substrate transporter"/>
    <property type="match status" value="1"/>
</dbReference>
<proteinExistence type="predicted"/>
<keyword evidence="2" id="KW-0812">Transmembrane</keyword>
<feature type="transmembrane region" description="Helical" evidence="2">
    <location>
        <begin position="468"/>
        <end position="486"/>
    </location>
</feature>
<feature type="transmembrane region" description="Helical" evidence="2">
    <location>
        <begin position="178"/>
        <end position="202"/>
    </location>
</feature>
<accession>A0A078B0D2</accession>
<dbReference type="AlphaFoldDB" id="A0A078B0D2"/>
<gene>
    <name evidence="3" type="primary">Contig19444.g20615</name>
    <name evidence="3" type="ORF">STYLEM_15956</name>
</gene>
<dbReference type="Gene3D" id="1.20.1250.20">
    <property type="entry name" value="MFS general substrate transporter like domains"/>
    <property type="match status" value="1"/>
</dbReference>
<organism evidence="3 4">
    <name type="scientific">Stylonychia lemnae</name>
    <name type="common">Ciliate</name>
    <dbReference type="NCBI Taxonomy" id="5949"/>
    <lineage>
        <taxon>Eukaryota</taxon>
        <taxon>Sar</taxon>
        <taxon>Alveolata</taxon>
        <taxon>Ciliophora</taxon>
        <taxon>Intramacronucleata</taxon>
        <taxon>Spirotrichea</taxon>
        <taxon>Stichotrichia</taxon>
        <taxon>Sporadotrichida</taxon>
        <taxon>Oxytrichidae</taxon>
        <taxon>Stylonychinae</taxon>
        <taxon>Stylonychia</taxon>
    </lineage>
</organism>
<sequence>MSSKKFDKDGTRIGVTIEVVNIGGRNANNYDSEGIQEEQGNTKSQNIRRSQIILENLQTPLTLKIEETNPVDYQQQQHHLLKMPEMGGNQDRYLKMHSLSKLSSASLLDSSYGDSFNADIMGSAANLFDQAQELKAVPLLIDNDPITQKKQRISRLQRQNKLFGCLPKMFQLELKRNVTQMTLVTCFVYDFVIFLILAINLNFGQQGLLQQTELSLAFSCLMFGFMFDLLGRKQIFTMRVCVTSIATMLVPYIKFFPITSLALVMSSVSLTVPYHVSKSLFKQYRFIFIQVEVHKDVNINMFFLIGGILGLVTAFTFCWHFFDIYKNRFFVGTSEDITTSEKQRAILYIVTGIALVPALFYTGIKADKKPAWRMLLREYLFLVLFLLIFGIRQGYSKHQDFFKLLGFAGCMFIIFNIYMTQMIILSKTVRRECRGAMYGITSACGAIGGFSGLSLGRISREMIGIESLYALEILFASIIIISIYMSRIYEDKIFERPLQFKKKIMRLTNILQQNEQQKKISLEL</sequence>
<dbReference type="InParanoid" id="A0A078B0D2"/>
<feature type="transmembrane region" description="Helical" evidence="2">
    <location>
        <begin position="376"/>
        <end position="395"/>
    </location>
</feature>
<dbReference type="EMBL" id="CCKQ01015042">
    <property type="protein sequence ID" value="CDW86857.1"/>
    <property type="molecule type" value="Genomic_DNA"/>
</dbReference>
<feature type="region of interest" description="Disordered" evidence="1">
    <location>
        <begin position="26"/>
        <end position="45"/>
    </location>
</feature>
<name>A0A078B0D2_STYLE</name>
<dbReference type="Proteomes" id="UP000039865">
    <property type="component" value="Unassembled WGS sequence"/>
</dbReference>
<feature type="transmembrane region" description="Helical" evidence="2">
    <location>
        <begin position="297"/>
        <end position="322"/>
    </location>
</feature>